<dbReference type="Gene3D" id="1.20.1480.40">
    <property type="entry name" value="Uncharacterised protein PF16133, DUF4844"/>
    <property type="match status" value="1"/>
</dbReference>
<dbReference type="AlphaFoldDB" id="A0A120AH66"/>
<dbReference type="InterPro" id="IPR032301">
    <property type="entry name" value="DUF4844"/>
</dbReference>
<sequence>MPHQAAAECLSRLMGQDHFAVDPATIYTGVHDPRERLAMNARFDRALAALRDAARDGATPRTCLDLIDRHLAGFARVELDTEDAERVAECFEMAMDCLGIESSEGVLNRWLYGFDL</sequence>
<gene>
    <name evidence="1" type="ORF">AZ78_3260</name>
</gene>
<dbReference type="EMBL" id="JAJA02000001">
    <property type="protein sequence ID" value="KWS05708.1"/>
    <property type="molecule type" value="Genomic_DNA"/>
</dbReference>
<protein>
    <recommendedName>
        <fullName evidence="3">DUF4844 domain-containing protein</fullName>
    </recommendedName>
</protein>
<accession>A0A120AH66</accession>
<dbReference type="OrthoDB" id="6710549at2"/>
<evidence type="ECO:0000313" key="1">
    <source>
        <dbReference type="EMBL" id="KWS05708.1"/>
    </source>
</evidence>
<reference evidence="1 2" key="1">
    <citation type="journal article" date="2014" name="Genome Announc.">
        <title>Draft Genome Sequence of Lysobacter capsici AZ78, a Bacterium Antagonistic to Plant-Pathogenic Oomycetes.</title>
        <authorList>
            <person name="Puopolo G."/>
            <person name="Sonego P."/>
            <person name="Engelen K."/>
            <person name="Pertot I."/>
        </authorList>
    </citation>
    <scope>NUCLEOTIDE SEQUENCE [LARGE SCALE GENOMIC DNA]</scope>
    <source>
        <strain evidence="1 2">AZ78</strain>
    </source>
</reference>
<evidence type="ECO:0000313" key="2">
    <source>
        <dbReference type="Proteomes" id="UP000023435"/>
    </source>
</evidence>
<organism evidence="1 2">
    <name type="scientific">Lysobacter capsici AZ78</name>
    <dbReference type="NCBI Taxonomy" id="1444315"/>
    <lineage>
        <taxon>Bacteria</taxon>
        <taxon>Pseudomonadati</taxon>
        <taxon>Pseudomonadota</taxon>
        <taxon>Gammaproteobacteria</taxon>
        <taxon>Lysobacterales</taxon>
        <taxon>Lysobacteraceae</taxon>
        <taxon>Lysobacter</taxon>
    </lineage>
</organism>
<comment type="caution">
    <text evidence="1">The sequence shown here is derived from an EMBL/GenBank/DDBJ whole genome shotgun (WGS) entry which is preliminary data.</text>
</comment>
<dbReference type="Pfam" id="PF16133">
    <property type="entry name" value="DUF4844"/>
    <property type="match status" value="1"/>
</dbReference>
<keyword evidence="2" id="KW-1185">Reference proteome</keyword>
<dbReference type="RefSeq" id="WP_160329641.1">
    <property type="nucleotide sequence ID" value="NZ_JAJA02000001.1"/>
</dbReference>
<name>A0A120AH66_9GAMM</name>
<dbReference type="Proteomes" id="UP000023435">
    <property type="component" value="Unassembled WGS sequence"/>
</dbReference>
<evidence type="ECO:0008006" key="3">
    <source>
        <dbReference type="Google" id="ProtNLM"/>
    </source>
</evidence>
<dbReference type="InterPro" id="IPR038360">
    <property type="entry name" value="DUF4844_sf"/>
</dbReference>
<proteinExistence type="predicted"/>